<evidence type="ECO:0000313" key="3">
    <source>
        <dbReference type="EMBL" id="OEO30701.1"/>
    </source>
</evidence>
<keyword evidence="1" id="KW-1133">Transmembrane helix</keyword>
<feature type="transmembrane region" description="Helical" evidence="1">
    <location>
        <begin position="40"/>
        <end position="58"/>
    </location>
</feature>
<dbReference type="RefSeq" id="WP_069910048.1">
    <property type="nucleotide sequence ID" value="NZ_LAJE02000189.1"/>
</dbReference>
<keyword evidence="4" id="KW-1185">Reference proteome</keyword>
<dbReference type="Pfam" id="PF13548">
    <property type="entry name" value="DUF4126"/>
    <property type="match status" value="1"/>
</dbReference>
<evidence type="ECO:0000313" key="4">
    <source>
        <dbReference type="Proteomes" id="UP000095463"/>
    </source>
</evidence>
<dbReference type="EMBL" id="LAJE02000189">
    <property type="protein sequence ID" value="OEO30701.1"/>
    <property type="molecule type" value="Genomic_DNA"/>
</dbReference>
<evidence type="ECO:0000259" key="2">
    <source>
        <dbReference type="Pfam" id="PF13548"/>
    </source>
</evidence>
<protein>
    <submittedName>
        <fullName evidence="3">DUF4126 domain-containing protein</fullName>
    </submittedName>
</protein>
<evidence type="ECO:0000256" key="1">
    <source>
        <dbReference type="SAM" id="Phobius"/>
    </source>
</evidence>
<gene>
    <name evidence="3" type="ORF">VW23_019730</name>
</gene>
<sequence length="155" mass="15866">MTYVVAALMIGLASGLRTATPVAALAWAGAWGWIDFGSSWLALLSTGLVPWVITLVALGETFIDKLPTTPSRKAPLQFAIRVVVGAIAGSALAIAGAGLWFVGFVLGAAAAVMGTHGGFAARRWLVGRIGGWDLPVALLEDVVAISLALAAAWLA</sequence>
<dbReference type="OrthoDB" id="9812409at2"/>
<dbReference type="Proteomes" id="UP000095463">
    <property type="component" value="Unassembled WGS sequence"/>
</dbReference>
<dbReference type="AlphaFoldDB" id="A0A1E5XQ48"/>
<dbReference type="InterPro" id="IPR025196">
    <property type="entry name" value="DUF4126"/>
</dbReference>
<reference evidence="3 4" key="1">
    <citation type="journal article" date="2015" name="Genome Announc.">
        <title>Genome Assemblies of Three Soil-Associated Devosia species: D. insulae, D. limi, and D. soli.</title>
        <authorList>
            <person name="Hassan Y.I."/>
            <person name="Lepp D."/>
            <person name="Zhou T."/>
        </authorList>
    </citation>
    <scope>NUCLEOTIDE SEQUENCE [LARGE SCALE GENOMIC DNA]</scope>
    <source>
        <strain evidence="3 4">DS-56</strain>
    </source>
</reference>
<proteinExistence type="predicted"/>
<feature type="transmembrane region" description="Helical" evidence="1">
    <location>
        <begin position="78"/>
        <end position="95"/>
    </location>
</feature>
<feature type="domain" description="DUF4126" evidence="2">
    <location>
        <begin position="5"/>
        <end position="152"/>
    </location>
</feature>
<keyword evidence="1" id="KW-0812">Transmembrane</keyword>
<keyword evidence="1" id="KW-0472">Membrane</keyword>
<organism evidence="3 4">
    <name type="scientific">Devosia insulae DS-56</name>
    <dbReference type="NCBI Taxonomy" id="1116389"/>
    <lineage>
        <taxon>Bacteria</taxon>
        <taxon>Pseudomonadati</taxon>
        <taxon>Pseudomonadota</taxon>
        <taxon>Alphaproteobacteria</taxon>
        <taxon>Hyphomicrobiales</taxon>
        <taxon>Devosiaceae</taxon>
        <taxon>Devosia</taxon>
    </lineage>
</organism>
<name>A0A1E5XQ48_9HYPH</name>
<comment type="caution">
    <text evidence="3">The sequence shown here is derived from an EMBL/GenBank/DDBJ whole genome shotgun (WGS) entry which is preliminary data.</text>
</comment>
<accession>A0A1E5XQ48</accession>